<reference evidence="1" key="1">
    <citation type="journal article" date="2011" name="Genome Biol.">
        <title>The draft genome of the carcinogenic human liver fluke Clonorchis sinensis.</title>
        <authorList>
            <person name="Wang X."/>
            <person name="Chen W."/>
            <person name="Huang Y."/>
            <person name="Sun J."/>
            <person name="Men J."/>
            <person name="Liu H."/>
            <person name="Luo F."/>
            <person name="Guo L."/>
            <person name="Lv X."/>
            <person name="Deng C."/>
            <person name="Zhou C."/>
            <person name="Fan Y."/>
            <person name="Li X."/>
            <person name="Huang L."/>
            <person name="Hu Y."/>
            <person name="Liang C."/>
            <person name="Hu X."/>
            <person name="Xu J."/>
            <person name="Yu X."/>
        </authorList>
    </citation>
    <scope>NUCLEOTIDE SEQUENCE [LARGE SCALE GENOMIC DNA]</scope>
    <source>
        <strain evidence="1">Henan</strain>
    </source>
</reference>
<name>G7Y475_CLOSI</name>
<dbReference type="EMBL" id="DF142853">
    <property type="protein sequence ID" value="GAA47761.1"/>
    <property type="molecule type" value="Genomic_DNA"/>
</dbReference>
<proteinExistence type="predicted"/>
<sequence length="159" mass="18287">MDQVEWVACPMNLVTSGEVEESFVTDAIMERSLSSSNACRIGMLSLHSLIYVEYANHTDLLESNAVVDLSSRVEERRTRKEVFFTKNGSQIHAFGTFGKKRRTQLRQYYDQSDRWTNRIKTKVHVLQIGKCVPSPYQRYLPLKRSLPGNITNEKFGLVP</sequence>
<feature type="non-terminal residue" evidence="1">
    <location>
        <position position="159"/>
    </location>
</feature>
<reference key="2">
    <citation type="submission" date="2011-10" db="EMBL/GenBank/DDBJ databases">
        <title>The genome and transcriptome sequence of Clonorchis sinensis provide insights into the carcinogenic liver fluke.</title>
        <authorList>
            <person name="Wang X."/>
            <person name="Huang Y."/>
            <person name="Chen W."/>
            <person name="Liu H."/>
            <person name="Guo L."/>
            <person name="Chen Y."/>
            <person name="Luo F."/>
            <person name="Zhou W."/>
            <person name="Sun J."/>
            <person name="Mao Q."/>
            <person name="Liang P."/>
            <person name="Zhou C."/>
            <person name="Tian Y."/>
            <person name="Men J."/>
            <person name="Lv X."/>
            <person name="Huang L."/>
            <person name="Zhou J."/>
            <person name="Hu Y."/>
            <person name="Li R."/>
            <person name="Zhang F."/>
            <person name="Lei H."/>
            <person name="Li X."/>
            <person name="Hu X."/>
            <person name="Liang C."/>
            <person name="Xu J."/>
            <person name="Wu Z."/>
            <person name="Yu X."/>
        </authorList>
    </citation>
    <scope>NUCLEOTIDE SEQUENCE</scope>
    <source>
        <strain>Henan</strain>
    </source>
</reference>
<dbReference type="Proteomes" id="UP000008909">
    <property type="component" value="Unassembled WGS sequence"/>
</dbReference>
<evidence type="ECO:0000313" key="1">
    <source>
        <dbReference type="EMBL" id="GAA47761.1"/>
    </source>
</evidence>
<dbReference type="AlphaFoldDB" id="G7Y475"/>
<evidence type="ECO:0000313" key="2">
    <source>
        <dbReference type="Proteomes" id="UP000008909"/>
    </source>
</evidence>
<protein>
    <submittedName>
        <fullName evidence="1">Uncharacterized protein</fullName>
    </submittedName>
</protein>
<gene>
    <name evidence="1" type="ORF">CLF_100771</name>
</gene>
<accession>G7Y475</accession>
<organism evidence="1 2">
    <name type="scientific">Clonorchis sinensis</name>
    <name type="common">Chinese liver fluke</name>
    <dbReference type="NCBI Taxonomy" id="79923"/>
    <lineage>
        <taxon>Eukaryota</taxon>
        <taxon>Metazoa</taxon>
        <taxon>Spiralia</taxon>
        <taxon>Lophotrochozoa</taxon>
        <taxon>Platyhelminthes</taxon>
        <taxon>Trematoda</taxon>
        <taxon>Digenea</taxon>
        <taxon>Opisthorchiida</taxon>
        <taxon>Opisthorchiata</taxon>
        <taxon>Opisthorchiidae</taxon>
        <taxon>Clonorchis</taxon>
    </lineage>
</organism>
<keyword evidence="2" id="KW-1185">Reference proteome</keyword>